<dbReference type="Pfam" id="PF01940">
    <property type="entry name" value="DUF92"/>
    <property type="match status" value="1"/>
</dbReference>
<evidence type="ECO:0000256" key="1">
    <source>
        <dbReference type="ARBA" id="ARBA00004141"/>
    </source>
</evidence>
<evidence type="ECO:0000256" key="3">
    <source>
        <dbReference type="ARBA" id="ARBA00022692"/>
    </source>
</evidence>
<organism evidence="7 8">
    <name type="scientific">Paenibacillus alvei</name>
    <name type="common">Bacillus alvei</name>
    <dbReference type="NCBI Taxonomy" id="44250"/>
    <lineage>
        <taxon>Bacteria</taxon>
        <taxon>Bacillati</taxon>
        <taxon>Bacillota</taxon>
        <taxon>Bacilli</taxon>
        <taxon>Bacillales</taxon>
        <taxon>Paenibacillaceae</taxon>
        <taxon>Paenibacillus</taxon>
    </lineage>
</organism>
<dbReference type="InterPro" id="IPR002794">
    <property type="entry name" value="DUF92_TMEM19"/>
</dbReference>
<feature type="transmembrane region" description="Helical" evidence="6">
    <location>
        <begin position="56"/>
        <end position="75"/>
    </location>
</feature>
<keyword evidence="4 6" id="KW-1133">Transmembrane helix</keyword>
<dbReference type="Proteomes" id="UP000304148">
    <property type="component" value="Chromosome"/>
</dbReference>
<evidence type="ECO:0000256" key="5">
    <source>
        <dbReference type="ARBA" id="ARBA00023136"/>
    </source>
</evidence>
<evidence type="ECO:0000313" key="8">
    <source>
        <dbReference type="Proteomes" id="UP000304148"/>
    </source>
</evidence>
<dbReference type="AlphaFoldDB" id="A0A383RF31"/>
<evidence type="ECO:0000256" key="6">
    <source>
        <dbReference type="SAM" id="Phobius"/>
    </source>
</evidence>
<sequence>MLARWIEMIDSINPWLIGFAGSVVVAGAALWKCALTRSGAAAAVAMGTIYYGSGDLVWFGLLLAFFITSTFWSKWKKRKKSHLDHIYEKTGERDAGQVFANGGIGMLLCMANAVWPSSVWLWLFIGVMATVNADTWATEIGSLSKRLPRSLLNGKQVAAGTSGAISLLGTFASVAGALTIGLAAAGLMVLQGLSGTLPAGDGLGWITLLIVIAAAAIGGTVGALFDSLLGATVQAGYQCKICGISTERLSHCEAATNHIRGLVWLNNDRVNLLASCTGAIVSLLVALLL</sequence>
<keyword evidence="5 6" id="KW-0472">Membrane</keyword>
<accession>A0A383RF31</accession>
<feature type="transmembrane region" description="Helical" evidence="6">
    <location>
        <begin position="202"/>
        <end position="225"/>
    </location>
</feature>
<evidence type="ECO:0008006" key="9">
    <source>
        <dbReference type="Google" id="ProtNLM"/>
    </source>
</evidence>
<name>A0A383RF31_PAEAL</name>
<comment type="similarity">
    <text evidence="2">Belongs to the TMEM19 family.</text>
</comment>
<evidence type="ECO:0000313" key="7">
    <source>
        <dbReference type="EMBL" id="SYX85232.1"/>
    </source>
</evidence>
<reference evidence="8" key="1">
    <citation type="submission" date="2018-08" db="EMBL/GenBank/DDBJ databases">
        <authorList>
            <person name="Chevrot R."/>
        </authorList>
    </citation>
    <scope>NUCLEOTIDE SEQUENCE [LARGE SCALE GENOMIC DNA]</scope>
</reference>
<evidence type="ECO:0000256" key="4">
    <source>
        <dbReference type="ARBA" id="ARBA00022989"/>
    </source>
</evidence>
<evidence type="ECO:0000256" key="2">
    <source>
        <dbReference type="ARBA" id="ARBA00009012"/>
    </source>
</evidence>
<feature type="transmembrane region" description="Helical" evidence="6">
    <location>
        <begin position="164"/>
        <end position="190"/>
    </location>
</feature>
<feature type="transmembrane region" description="Helical" evidence="6">
    <location>
        <begin position="96"/>
        <end position="115"/>
    </location>
</feature>
<comment type="subcellular location">
    <subcellularLocation>
        <location evidence="1">Membrane</location>
        <topology evidence="1">Multi-pass membrane protein</topology>
    </subcellularLocation>
</comment>
<dbReference type="PANTHER" id="PTHR13353">
    <property type="entry name" value="TRANSMEMBRANE PROTEIN 19"/>
    <property type="match status" value="1"/>
</dbReference>
<dbReference type="EMBL" id="LS992241">
    <property type="protein sequence ID" value="SYX85232.1"/>
    <property type="molecule type" value="Genomic_DNA"/>
</dbReference>
<feature type="transmembrane region" description="Helical" evidence="6">
    <location>
        <begin position="12"/>
        <end position="31"/>
    </location>
</feature>
<proteinExistence type="inferred from homology"/>
<dbReference type="GO" id="GO:0016020">
    <property type="term" value="C:membrane"/>
    <property type="evidence" value="ECO:0007669"/>
    <property type="project" value="UniProtKB-SubCell"/>
</dbReference>
<protein>
    <recommendedName>
        <fullName evidence="9">DUF92 domain-containing protein</fullName>
    </recommendedName>
</protein>
<gene>
    <name evidence="7" type="ORF">PBLR_13654</name>
</gene>
<keyword evidence="3 6" id="KW-0812">Transmembrane</keyword>
<dbReference type="PANTHER" id="PTHR13353:SF5">
    <property type="entry name" value="TRANSMEMBRANE PROTEIN 19"/>
    <property type="match status" value="1"/>
</dbReference>
<feature type="transmembrane region" description="Helical" evidence="6">
    <location>
        <begin position="270"/>
        <end position="288"/>
    </location>
</feature>